<evidence type="ECO:0000256" key="2">
    <source>
        <dbReference type="SAM" id="Phobius"/>
    </source>
</evidence>
<gene>
    <name evidence="3" type="ORF">MOQ_001530</name>
</gene>
<keyword evidence="2" id="KW-1133">Transmembrane helix</keyword>
<feature type="coiled-coil region" evidence="1">
    <location>
        <begin position="920"/>
        <end position="965"/>
    </location>
</feature>
<dbReference type="PANTHER" id="PTHR23159">
    <property type="entry name" value="CENTROSOMAL PROTEIN 2"/>
    <property type="match status" value="1"/>
</dbReference>
<proteinExistence type="predicted"/>
<sequence>MYIFLLYMRIFKCLVCKEEPPCCCFFFFCVCVFVGGPCCLASSYYYYYYYYFFHASFISFLLSIVVGSMEKLQGTLRQAQCAVLQAQHDLISLRRMRDAPQVGDMTDGHLGLQLSSQAKQEEALRHLERGTQLLCGLLNERCVESAPQVESGVDAARQAMRRYFEGQLDLQQRREEQFQQQLTVKGIQIAAAQEAAVTFFQNAAARRLRMRVLNEWIRRTLRTRTNRQCAESGRRFRRSCDAIACRYAMFKSGRELQARCFYHWKAKRLEAALEVQRSRQLELEAELQCAQHELQRAELDFQQHVSLNRAHERRMHNAISRVEEEREEVVTRLKTAMGEMSREFSERTSNYVRQQEELARHYAEREWRLTQEVMTAEETSHKEEQRAAELVTVLRTQQASFDSMMHVAWDAVDICTSAKIHLLHRASLALVCDAVKCNAELTEQLKGLTKQVDVFAPLSQQVVVLQRRCEDAERHLEATHAALTSQKASLRCRAAAAVTLLHHAHVVGQTRRIWNSWQLHVVNRRLALVEQTSHVALEEVKKEMWRTVAEWQERRYCTAQTLLMQEEFFVRRCVTELEVAARQSLRYKAERRMTESRMRAELLAGERQCVWLREDVARLTAHVERWKQAAKDIHLTQLLSEHTVYLERLVAMEHAERLSLQYRELCEQQELHQDFHALCIAATFHEEKQAMRVELESATRQLQSIGCLLVEYCARNAFGRWLLFAHRNKERRSQKQMAAIAGVAASWLNASTGMMTRVQDAKLQMLLFHMHQRTAWFVMAAELSTAEAAATRSEMEDIRTECNAQVFTQMKRYGTLYVTFTENAANWCVGRECLWLEFCQEVYRAAAVPIEQAMRRLSTERSLMADHVRVLVDNMHSITTDTLEAQKERHETLVEELLQYQTFLENRIATAGVVEDVVEQRNVREEREAYEARMQREMAEMTGRVESLHAELRESNDRRKEERCRHEEEMCVLRSRLREQEEAAQQATARMRSKHEHEMMELRAEVDKLRKVSVERHDALDGIVRQYERVLLSFQEELLGRRSAFLTAAEMLRDVERFSEELLYRSELNLRKLLEMRQHVDVRLRGGILMAKELKELQKVHESEKATLMGALRNTKEQLEKACRQLREEREAYEARMQREMAEMTGRVESLHAELRESNDRRKEERCRHEEEMCVLRSRLREQEEASQQATARMRSKHEHEMMELRAEVDKLRKVSVERHDAEQGVPSYHEMQQQQTHALELEGKCYNCCLQEAEGRYTLLWEELQDTQELCRVTHGALAAMSRTQFPASEFCSTIDSCQWLVGGVSQFAAAVTAAFCHLLEEKSRLFLTCSVEFRRRERPGMTDGASLHALRGRPHHRFSGASPAVVAPLRRSVSTEDVTRSMVRYSKMLNEQRRKNDTRLSQIEVLVTKFDDLMERGRAVSQLEMSPSDCLQLSPSRGK</sequence>
<keyword evidence="2" id="KW-0812">Transmembrane</keyword>
<comment type="caution">
    <text evidence="3">The sequence shown here is derived from an EMBL/GenBank/DDBJ whole genome shotgun (WGS) entry which is preliminary data.</text>
</comment>
<reference evidence="3 4" key="1">
    <citation type="journal article" date="2012" name="BMC Genomics">
        <title>Comparative genomic analysis of human infective Trypanosoma cruzi lineages with the bat-restricted subspecies T. cruzi marinkellei.</title>
        <authorList>
            <person name="Franzen O."/>
            <person name="Talavera-Lopez C."/>
            <person name="Ochaya S."/>
            <person name="Butler C.E."/>
            <person name="Messenger L.A."/>
            <person name="Lewis M.D."/>
            <person name="Llewellyn M.S."/>
            <person name="Marinkelle C.J."/>
            <person name="Tyler K.M."/>
            <person name="Miles M.A."/>
            <person name="Andersson B."/>
        </authorList>
    </citation>
    <scope>NUCLEOTIDE SEQUENCE [LARGE SCALE GENOMIC DNA]</scope>
    <source>
        <strain evidence="3 4">B7</strain>
    </source>
</reference>
<dbReference type="EMBL" id="AHKC01006566">
    <property type="protein sequence ID" value="EKF38259.1"/>
    <property type="molecule type" value="Genomic_DNA"/>
</dbReference>
<accession>K2NKI8</accession>
<dbReference type="PANTHER" id="PTHR23159:SF31">
    <property type="entry name" value="CENTROSOME-ASSOCIATED PROTEIN CEP250 ISOFORM X1"/>
    <property type="match status" value="1"/>
</dbReference>
<evidence type="ECO:0000256" key="1">
    <source>
        <dbReference type="SAM" id="Coils"/>
    </source>
</evidence>
<protein>
    <submittedName>
        <fullName evidence="3">Uncharacterized protein</fullName>
    </submittedName>
</protein>
<name>K2NKI8_TRYCR</name>
<feature type="coiled-coil region" evidence="1">
    <location>
        <begin position="266"/>
        <end position="339"/>
    </location>
</feature>
<evidence type="ECO:0000313" key="3">
    <source>
        <dbReference type="EMBL" id="EKF38259.1"/>
    </source>
</evidence>
<keyword evidence="1" id="KW-0175">Coiled coil</keyword>
<feature type="coiled-coil region" evidence="1">
    <location>
        <begin position="1109"/>
        <end position="1168"/>
    </location>
</feature>
<keyword evidence="4" id="KW-1185">Reference proteome</keyword>
<dbReference type="Proteomes" id="UP000007350">
    <property type="component" value="Unassembled WGS sequence"/>
</dbReference>
<feature type="transmembrane region" description="Helical" evidence="2">
    <location>
        <begin position="51"/>
        <end position="69"/>
    </location>
</feature>
<evidence type="ECO:0000313" key="4">
    <source>
        <dbReference type="Proteomes" id="UP000007350"/>
    </source>
</evidence>
<dbReference type="OrthoDB" id="273749at2759"/>
<keyword evidence="2" id="KW-0472">Membrane</keyword>
<feature type="transmembrane region" description="Helical" evidence="2">
    <location>
        <begin position="21"/>
        <end position="45"/>
    </location>
</feature>
<organism evidence="3 4">
    <name type="scientific">Trypanosoma cruzi marinkellei</name>
    <dbReference type="NCBI Taxonomy" id="85056"/>
    <lineage>
        <taxon>Eukaryota</taxon>
        <taxon>Discoba</taxon>
        <taxon>Euglenozoa</taxon>
        <taxon>Kinetoplastea</taxon>
        <taxon>Metakinetoplastina</taxon>
        <taxon>Trypanosomatida</taxon>
        <taxon>Trypanosomatidae</taxon>
        <taxon>Trypanosoma</taxon>
        <taxon>Schizotrypanum</taxon>
    </lineage>
</organism>